<keyword evidence="4" id="KW-1185">Reference proteome</keyword>
<evidence type="ECO:0000256" key="1">
    <source>
        <dbReference type="SAM" id="MobiDB-lite"/>
    </source>
</evidence>
<feature type="region of interest" description="Disordered" evidence="1">
    <location>
        <begin position="1"/>
        <end position="23"/>
    </location>
</feature>
<feature type="compositionally biased region" description="Basic and acidic residues" evidence="1">
    <location>
        <begin position="283"/>
        <end position="296"/>
    </location>
</feature>
<feature type="compositionally biased region" description="Pro residues" evidence="1">
    <location>
        <begin position="332"/>
        <end position="354"/>
    </location>
</feature>
<feature type="non-terminal residue" evidence="3">
    <location>
        <position position="1"/>
    </location>
</feature>
<protein>
    <recommendedName>
        <fullName evidence="2">SURP motif domain-containing protein</fullName>
    </recommendedName>
</protein>
<dbReference type="GO" id="GO:0003723">
    <property type="term" value="F:RNA binding"/>
    <property type="evidence" value="ECO:0007669"/>
    <property type="project" value="InterPro"/>
</dbReference>
<evidence type="ECO:0000313" key="3">
    <source>
        <dbReference type="EMBL" id="KAJ2933173.1"/>
    </source>
</evidence>
<feature type="region of interest" description="Disordered" evidence="1">
    <location>
        <begin position="283"/>
        <end position="376"/>
    </location>
</feature>
<evidence type="ECO:0000259" key="2">
    <source>
        <dbReference type="PROSITE" id="PS50128"/>
    </source>
</evidence>
<feature type="domain" description="SURP motif" evidence="2">
    <location>
        <begin position="232"/>
        <end position="276"/>
    </location>
</feature>
<evidence type="ECO:0000313" key="4">
    <source>
        <dbReference type="Proteomes" id="UP001140091"/>
    </source>
</evidence>
<gene>
    <name evidence="3" type="ORF">H1R20_g3894</name>
</gene>
<dbReference type="AlphaFoldDB" id="A0A9W8MLB1"/>
<organism evidence="3 4">
    <name type="scientific">Candolleomyces eurysporus</name>
    <dbReference type="NCBI Taxonomy" id="2828524"/>
    <lineage>
        <taxon>Eukaryota</taxon>
        <taxon>Fungi</taxon>
        <taxon>Dikarya</taxon>
        <taxon>Basidiomycota</taxon>
        <taxon>Agaricomycotina</taxon>
        <taxon>Agaricomycetes</taxon>
        <taxon>Agaricomycetidae</taxon>
        <taxon>Agaricales</taxon>
        <taxon>Agaricineae</taxon>
        <taxon>Psathyrellaceae</taxon>
        <taxon>Candolleomyces</taxon>
    </lineage>
</organism>
<sequence>MRRAQQSKRKRDYHHQPENPQQVYETQLQERQRALAVLHIQAHEADVVHGSTAKARARALEVDPSNGAPFPGTALIRLEIPSTSGNVGTGNTWRNEDEDSIFTLSGARTIGASKQKAKAAEAGSKEVWVDRYDARLLLDSFTNLTVEERRTSSLGPASPSSSSGWSDFPEDSQDTFFLSNAEAEDYHRIKRRRLLDEAWERRLKEREAEEADRIVKDGAEEDSELSPETVVLMERTAKHLLSASNPAQLEMKILANYGADPRFSFLRDGGRWHQDWLEVKAKLKEEKSREENEKKAGSGLGGLTGYGSESDSEGDEDAADPDGPEIAAKEPSPSPPPAPPLPPPPPPPLPPPPELSEVTGRGTSLDEEERLKEERRARAREWMLKRKSDGKDGA</sequence>
<reference evidence="3" key="1">
    <citation type="submission" date="2022-06" db="EMBL/GenBank/DDBJ databases">
        <title>Genome Sequence of Candolleomyces eurysporus.</title>
        <authorList>
            <person name="Buettner E."/>
        </authorList>
    </citation>
    <scope>NUCLEOTIDE SEQUENCE</scope>
    <source>
        <strain evidence="3">VTCC 930004</strain>
    </source>
</reference>
<name>A0A9W8MLB1_9AGAR</name>
<feature type="compositionally biased region" description="Basic residues" evidence="1">
    <location>
        <begin position="1"/>
        <end position="13"/>
    </location>
</feature>
<dbReference type="Proteomes" id="UP001140091">
    <property type="component" value="Unassembled WGS sequence"/>
</dbReference>
<feature type="compositionally biased region" description="Acidic residues" evidence="1">
    <location>
        <begin position="310"/>
        <end position="323"/>
    </location>
</feature>
<dbReference type="EMBL" id="JANBPK010000749">
    <property type="protein sequence ID" value="KAJ2933173.1"/>
    <property type="molecule type" value="Genomic_DNA"/>
</dbReference>
<dbReference type="OrthoDB" id="2552978at2759"/>
<accession>A0A9W8MLB1</accession>
<proteinExistence type="predicted"/>
<dbReference type="GO" id="GO:0006396">
    <property type="term" value="P:RNA processing"/>
    <property type="evidence" value="ECO:0007669"/>
    <property type="project" value="InterPro"/>
</dbReference>
<dbReference type="InterPro" id="IPR000061">
    <property type="entry name" value="Surp"/>
</dbReference>
<dbReference type="PROSITE" id="PS50128">
    <property type="entry name" value="SURP"/>
    <property type="match status" value="1"/>
</dbReference>
<feature type="region of interest" description="Disordered" evidence="1">
    <location>
        <begin position="148"/>
        <end position="168"/>
    </location>
</feature>
<comment type="caution">
    <text evidence="3">The sequence shown here is derived from an EMBL/GenBank/DDBJ whole genome shotgun (WGS) entry which is preliminary data.</text>
</comment>
<feature type="compositionally biased region" description="Low complexity" evidence="1">
    <location>
        <begin position="152"/>
        <end position="166"/>
    </location>
</feature>